<feature type="transmembrane region" description="Helical" evidence="1">
    <location>
        <begin position="23"/>
        <end position="44"/>
    </location>
</feature>
<sequence>MPTGSWSAYVRGQRPFDRRAAQCYRLLAIQGMAIVALIWALGFGYRGQDIDPVLAVLAGIVATALLLRWRGLAHLAAGLEASALVLAASMAVACLSVLVAALGAPYQDNLLAGADRLLFPFLSWPALARAAGADARLMAAMCWVYSTLLWQPFLLIALLAALGRFDRVWHFVRAWMLALVLSVAIFALMPAVTAYVHYGLSPADSPFLTVNAGWRPAQIIADLRSGAIRELGVGQMAGLITFPSFHAAGAVLLGWGFRRVPLIGIPFLLLNAAMLPTIPVIGSHYFVDVLGGIAIALLAIVGSDRDDGRRWRYLKRATSGLRRTEPRTDG</sequence>
<dbReference type="RefSeq" id="WP_346245670.1">
    <property type="nucleotide sequence ID" value="NZ_JBDIZK010000003.1"/>
</dbReference>
<keyword evidence="1" id="KW-0812">Transmembrane</keyword>
<proteinExistence type="predicted"/>
<keyword evidence="1" id="KW-1133">Transmembrane helix</keyword>
<feature type="transmembrane region" description="Helical" evidence="1">
    <location>
        <begin position="50"/>
        <end position="69"/>
    </location>
</feature>
<keyword evidence="4" id="KW-1185">Reference proteome</keyword>
<evidence type="ECO:0000259" key="2">
    <source>
        <dbReference type="Pfam" id="PF14378"/>
    </source>
</evidence>
<evidence type="ECO:0000313" key="4">
    <source>
        <dbReference type="Proteomes" id="UP001427805"/>
    </source>
</evidence>
<feature type="transmembrane region" description="Helical" evidence="1">
    <location>
        <begin position="81"/>
        <end position="102"/>
    </location>
</feature>
<keyword evidence="1" id="KW-0472">Membrane</keyword>
<dbReference type="Pfam" id="PF14378">
    <property type="entry name" value="PAP2_3"/>
    <property type="match status" value="1"/>
</dbReference>
<feature type="domain" description="Inositolphosphotransferase Aur1/Ipt1" evidence="2">
    <location>
        <begin position="122"/>
        <end position="301"/>
    </location>
</feature>
<dbReference type="InterPro" id="IPR026841">
    <property type="entry name" value="Aur1/Ipt1"/>
</dbReference>
<protein>
    <submittedName>
        <fullName evidence="3">Phosphatase PAP2 family protein</fullName>
    </submittedName>
</protein>
<evidence type="ECO:0000256" key="1">
    <source>
        <dbReference type="SAM" id="Phobius"/>
    </source>
</evidence>
<dbReference type="EMBL" id="JBDIZK010000003">
    <property type="protein sequence ID" value="MEN3746664.1"/>
    <property type="molecule type" value="Genomic_DNA"/>
</dbReference>
<comment type="caution">
    <text evidence="3">The sequence shown here is derived from an EMBL/GenBank/DDBJ whole genome shotgun (WGS) entry which is preliminary data.</text>
</comment>
<dbReference type="Proteomes" id="UP001427805">
    <property type="component" value="Unassembled WGS sequence"/>
</dbReference>
<feature type="transmembrane region" description="Helical" evidence="1">
    <location>
        <begin position="174"/>
        <end position="198"/>
    </location>
</feature>
<name>A0ABV0B502_9SPHN</name>
<organism evidence="3 4">
    <name type="scientific">Sphingomonas rustica</name>
    <dbReference type="NCBI Taxonomy" id="3103142"/>
    <lineage>
        <taxon>Bacteria</taxon>
        <taxon>Pseudomonadati</taxon>
        <taxon>Pseudomonadota</taxon>
        <taxon>Alphaproteobacteria</taxon>
        <taxon>Sphingomonadales</taxon>
        <taxon>Sphingomonadaceae</taxon>
        <taxon>Sphingomonas</taxon>
    </lineage>
</organism>
<feature type="transmembrane region" description="Helical" evidence="1">
    <location>
        <begin position="233"/>
        <end position="253"/>
    </location>
</feature>
<gene>
    <name evidence="3" type="ORF">TPR58_05760</name>
</gene>
<reference evidence="3 4" key="1">
    <citation type="submission" date="2024-05" db="EMBL/GenBank/DDBJ databases">
        <title>Sphingomonas sp. HF-S3 16S ribosomal RNA gene Genome sequencing and assembly.</title>
        <authorList>
            <person name="Lee H."/>
        </authorList>
    </citation>
    <scope>NUCLEOTIDE SEQUENCE [LARGE SCALE GENOMIC DNA]</scope>
    <source>
        <strain evidence="3 4">HF-S3</strain>
    </source>
</reference>
<feature type="transmembrane region" description="Helical" evidence="1">
    <location>
        <begin position="260"/>
        <end position="278"/>
    </location>
</feature>
<accession>A0ABV0B502</accession>
<feature type="transmembrane region" description="Helical" evidence="1">
    <location>
        <begin position="284"/>
        <end position="302"/>
    </location>
</feature>
<feature type="transmembrane region" description="Helical" evidence="1">
    <location>
        <begin position="143"/>
        <end position="162"/>
    </location>
</feature>
<evidence type="ECO:0000313" key="3">
    <source>
        <dbReference type="EMBL" id="MEN3746664.1"/>
    </source>
</evidence>